<feature type="domain" description="SH3" evidence="7">
    <location>
        <begin position="3287"/>
        <end position="3354"/>
    </location>
</feature>
<dbReference type="SUPFAM" id="SSF50044">
    <property type="entry name" value="SH3-domain"/>
    <property type="match status" value="2"/>
</dbReference>
<dbReference type="InterPro" id="IPR057884">
    <property type="entry name" value="FN3_RIM-BP1/2/3"/>
</dbReference>
<dbReference type="InterPro" id="IPR001452">
    <property type="entry name" value="SH3_domain"/>
</dbReference>
<feature type="region of interest" description="Disordered" evidence="6">
    <location>
        <begin position="2051"/>
        <end position="2070"/>
    </location>
</feature>
<feature type="compositionally biased region" description="Polar residues" evidence="6">
    <location>
        <begin position="2701"/>
        <end position="2711"/>
    </location>
</feature>
<organism evidence="9 10">
    <name type="scientific">Potamilus streckersoni</name>
    <dbReference type="NCBI Taxonomy" id="2493646"/>
    <lineage>
        <taxon>Eukaryota</taxon>
        <taxon>Metazoa</taxon>
        <taxon>Spiralia</taxon>
        <taxon>Lophotrochozoa</taxon>
        <taxon>Mollusca</taxon>
        <taxon>Bivalvia</taxon>
        <taxon>Autobranchia</taxon>
        <taxon>Heteroconchia</taxon>
        <taxon>Palaeoheterodonta</taxon>
        <taxon>Unionida</taxon>
        <taxon>Unionoidea</taxon>
        <taxon>Unionidae</taxon>
        <taxon>Ambleminae</taxon>
        <taxon>Lampsilini</taxon>
        <taxon>Potamilus</taxon>
    </lineage>
</organism>
<feature type="coiled-coil region" evidence="5">
    <location>
        <begin position="1787"/>
        <end position="1842"/>
    </location>
</feature>
<dbReference type="InterPro" id="IPR036116">
    <property type="entry name" value="FN3_sf"/>
</dbReference>
<evidence type="ECO:0000256" key="6">
    <source>
        <dbReference type="SAM" id="MobiDB-lite"/>
    </source>
</evidence>
<feature type="region of interest" description="Disordered" evidence="6">
    <location>
        <begin position="546"/>
        <end position="627"/>
    </location>
</feature>
<feature type="coiled-coil region" evidence="5">
    <location>
        <begin position="1683"/>
        <end position="1710"/>
    </location>
</feature>
<feature type="coiled-coil region" evidence="5">
    <location>
        <begin position="1154"/>
        <end position="1298"/>
    </location>
</feature>
<dbReference type="InterPro" id="IPR013783">
    <property type="entry name" value="Ig-like_fold"/>
</dbReference>
<feature type="compositionally biased region" description="Basic and acidic residues" evidence="6">
    <location>
        <begin position="555"/>
        <end position="570"/>
    </location>
</feature>
<evidence type="ECO:0000256" key="1">
    <source>
        <dbReference type="ARBA" id="ARBA00010749"/>
    </source>
</evidence>
<evidence type="ECO:0000256" key="2">
    <source>
        <dbReference type="ARBA" id="ARBA00022443"/>
    </source>
</evidence>
<feature type="coiled-coil region" evidence="5">
    <location>
        <begin position="700"/>
        <end position="734"/>
    </location>
</feature>
<feature type="coiled-coil region" evidence="5">
    <location>
        <begin position="1058"/>
        <end position="1120"/>
    </location>
</feature>
<feature type="domain" description="SH3" evidence="7">
    <location>
        <begin position="3568"/>
        <end position="3635"/>
    </location>
</feature>
<dbReference type="Gene3D" id="2.60.40.10">
    <property type="entry name" value="Immunoglobulins"/>
    <property type="match status" value="1"/>
</dbReference>
<dbReference type="InterPro" id="IPR031994">
    <property type="entry name" value="JAKMIP_C"/>
</dbReference>
<feature type="coiled-coil region" evidence="5">
    <location>
        <begin position="130"/>
        <end position="258"/>
    </location>
</feature>
<dbReference type="Gene3D" id="1.10.287.1490">
    <property type="match status" value="1"/>
</dbReference>
<feature type="coiled-coil region" evidence="5">
    <location>
        <begin position="1362"/>
        <end position="1417"/>
    </location>
</feature>
<dbReference type="InterPro" id="IPR003961">
    <property type="entry name" value="FN3_dom"/>
</dbReference>
<dbReference type="GO" id="GO:0045202">
    <property type="term" value="C:synapse"/>
    <property type="evidence" value="ECO:0007669"/>
    <property type="project" value="GOC"/>
</dbReference>
<keyword evidence="10" id="KW-1185">Reference proteome</keyword>
<gene>
    <name evidence="9" type="ORF">CHS0354_038141</name>
</gene>
<dbReference type="SUPFAM" id="SSF49265">
    <property type="entry name" value="Fibronectin type III"/>
    <property type="match status" value="1"/>
</dbReference>
<dbReference type="Gene3D" id="2.30.30.40">
    <property type="entry name" value="SH3 Domains"/>
    <property type="match status" value="2"/>
</dbReference>
<evidence type="ECO:0000256" key="3">
    <source>
        <dbReference type="ARBA" id="ARBA00022737"/>
    </source>
</evidence>
<comment type="similarity">
    <text evidence="1">Belongs to the RIMBP family.</text>
</comment>
<evidence type="ECO:0000313" key="9">
    <source>
        <dbReference type="EMBL" id="KAK3593098.1"/>
    </source>
</evidence>
<dbReference type="InterPro" id="IPR036028">
    <property type="entry name" value="SH3-like_dom_sf"/>
</dbReference>
<feature type="compositionally biased region" description="Basic and acidic residues" evidence="6">
    <location>
        <begin position="603"/>
        <end position="618"/>
    </location>
</feature>
<feature type="region of interest" description="Disordered" evidence="6">
    <location>
        <begin position="2698"/>
        <end position="2753"/>
    </location>
</feature>
<evidence type="ECO:0000259" key="7">
    <source>
        <dbReference type="PROSITE" id="PS50002"/>
    </source>
</evidence>
<feature type="coiled-coil region" evidence="5">
    <location>
        <begin position="1463"/>
        <end position="1654"/>
    </location>
</feature>
<reference evidence="9" key="1">
    <citation type="journal article" date="2021" name="Genome Biol. Evol.">
        <title>A High-Quality Reference Genome for a Parasitic Bivalve with Doubly Uniparental Inheritance (Bivalvia: Unionida).</title>
        <authorList>
            <person name="Smith C.H."/>
        </authorList>
    </citation>
    <scope>NUCLEOTIDE SEQUENCE</scope>
    <source>
        <strain evidence="9">CHS0354</strain>
    </source>
</reference>
<feature type="region of interest" description="Disordered" evidence="6">
    <location>
        <begin position="92"/>
        <end position="115"/>
    </location>
</feature>
<dbReference type="EMBL" id="JAEAOA010002224">
    <property type="protein sequence ID" value="KAK3593098.1"/>
    <property type="molecule type" value="Genomic_DNA"/>
</dbReference>
<comment type="caution">
    <text evidence="9">The sequence shown here is derived from an EMBL/GenBank/DDBJ whole genome shotgun (WGS) entry which is preliminary data.</text>
</comment>
<feature type="coiled-coil region" evidence="5">
    <location>
        <begin position="511"/>
        <end position="545"/>
    </location>
</feature>
<feature type="coiled-coil region" evidence="5">
    <location>
        <begin position="633"/>
        <end position="667"/>
    </location>
</feature>
<feature type="coiled-coil region" evidence="5">
    <location>
        <begin position="2951"/>
        <end position="2985"/>
    </location>
</feature>
<feature type="region of interest" description="Disordered" evidence="6">
    <location>
        <begin position="1850"/>
        <end position="1877"/>
    </location>
</feature>
<feature type="coiled-coil region" evidence="5">
    <location>
        <begin position="3048"/>
        <end position="3162"/>
    </location>
</feature>
<evidence type="ECO:0000259" key="8">
    <source>
        <dbReference type="PROSITE" id="PS50853"/>
    </source>
</evidence>
<dbReference type="PANTHER" id="PTHR14234:SF19">
    <property type="entry name" value="RIM-BINDING PROTEIN, ISOFORM F"/>
    <property type="match status" value="1"/>
</dbReference>
<reference evidence="9" key="2">
    <citation type="journal article" date="2021" name="Genome Biol. Evol.">
        <title>Developing a high-quality reference genome for a parasitic bivalve with doubly uniparental inheritance (Bivalvia: Unionida).</title>
        <authorList>
            <person name="Smith C.H."/>
        </authorList>
    </citation>
    <scope>NUCLEOTIDE SEQUENCE</scope>
    <source>
        <strain evidence="9">CHS0354</strain>
        <tissue evidence="9">Mantle</tissue>
    </source>
</reference>
<sequence length="3664" mass="421871">MESCHSVSRPVATVPPTCLPTYRTLGQLIQIIEKLSETEDVHSILKKIVHDCDETSLTSTKKAHQLRLDPWSVQRLSEKLARLNNSRLITMATDTDGTKNASSATSSGCSEGESSQKSQIKVAELELALKASISQDNSQLIRKLRDLEQKCKSLQEKNKKFLEKNMELTTANRNLKDDIKKVDDENKKLQELREQNKRKAMQLSRQLSQERLEKGTLELQLQELDGFRHQVAEQTKSIAALKQTIAEKDRRMELLQHRKKRRLRNSHDQLLMLNASLDEDRSLGSECSFSSSVSAGTASLDSLQEELSPEEVQKGYRKLMKEHLKLERSTALLQTHLDCRTDPYRYKKIKTDLETELFVAQCRIEQLENLLESKEGCDYSWVLEKDQLSAEKQSLLEQVENLERKLEESQEQIETMEFQLLEMQPAVSRCDVATSIDVELAHYEDCHILEGYPCPKVIREHCCSKVAQGIQKEMAEHVQESYQDQIWTLQQQLEGMLENRDQERVRELRELEESKQMTQELQSKVSDLQREKVKLQEKINEYQLQSTLTSEEREELLRVKDKPTASEAHGKGSVSEGQINFDESESNATNGKTNNDIDDDAHVDDSGNEGREHSKDGGSKISENSNFLGKKSYSDLSRKIKKLQDRIEELEEENDVLKYELVECSGLESSDRETFIRGDRETEEELEKMRQRMHQADVFEKQLRDKLKLAENTINDLEASEAVIREKLEEAMKEKDKGDKMVIRLHARVKELQYVISDKESIESSLQEQMKYLAEAEELSSRKIAELELNNQILQQRLDLKEELMSDLHLVETLKEKVITMETENQELKAKVMELEESEEILKNNWKKVADEEANRNASLEEKIRLLANLNKELKLKLQERENEQEVIPGPNLALELSSASEDANNQVIEQLNSKVEGLEQELTQITEDNYLKFESLENKISSLQENEGKLKKIIWNLKNKERAIWSLLANVNDESDSEVRAKDWQECVIGGQKKDHGEELDINDKHVMDKQPLNENAYTDKMSIIETCENEIPDSGGDENKLLKSVGEVVCSVNILKEKLEREIEKNGILLQRVQDLETNETEVRNKFVSRITELEKHEEKLMEKIKNLEISKTACQENSEILKTFKDNDVRVEVASKLESFVKVEKELNSCLSQFNHEHEEEEEDVANLKRKLEGLTKDLLEANENLKKCSESKLEMACLVEQYEKDKKALNDKLRKQEKRLKKNQRNDNMGDYDNLARELVTYRNEVEQLRTENSDLHDRVIQLDNSENQLQKKIEYYEEIIDKYEIDLERLKDVKKRLHIFEDAECKLMDRVSELEEIEIKLTEELKSVYQKNLSQIKESDFNQISIENTTKLDVDDNSVLAERLRSLEKVESNLRNELKIAKEKCDIFSNRVHEMEKIELKLREDLRALRQNVNTCRQDSGDSAYESIHRDWLKFEMCDKCISTNDDDSGNNSGQKPLSGLFARIQELELTNQELTDKLSHLTATDEQVRYLSEKVKLLEQAEDSLMERVMELEDEEDHLKREIKRLQNNVESEKDLEEKLGELEHEKLTLKNSVDFSDKDRADLALRLMAIQKQYEEEKKKVEALLKGEEKLMKSLSSEKRALAELEKELMSTQEKLEELQTDYENKLSEISETERLLKEELNNQLREKVGLLKKAQDCEETARILTEEIEACRLSESRMFARLQDLNAQNEELERMLKNYGHKVKDDSLTDVSRLVAEQDTPSSSRQFSMSDNSNVESENPSEVPLSSSVFSEEEQHFLKDPVSESSLMGSMPLNMLRKLKEFSEKEIRYRTKIEELESQNVKLVRKSKILEGKMLDLKCEIQELQSEALHLRETTFNISSVEKSGSIGSDENTGANGDVQNKETSESSIIIHSKDNLDMTIEDKTEDDNQSSEIFQSEESNRSFDDVSYEQLILSVKLFEQKEIQDREKISELTDKLDTLRVELIDLVDLVSSEGSFENFMDQMNNFKKRAEKEMSDMIDTFHQKMLELVHVHISLRQRLEALQNSETKLRISLAEQQIQMEGEIKEKDTKIRILEQKFAQLTKHTPRTSSRNSSESSDVIDTTVYGENVASNSGSKVQRNNESILWRKLESPITPLYLADISSFSSPSVRSPVIESNSANEFVYLDRYPSKEGDLSLDTGSSSISEKYDKETLLGTIHSLQTTVRTLREKVDLLESQRNQEAAMMDKPEDLLKQRIRELEKLEKHLKQQVIDLENDREELHNIARKDKSIIHDQNVKIRELQLSDKNMKEQLNRFEQNENALYCKIDELENEVMKLQDRIKELEILESRLKELVKKYRLDEEILVAKSSKLESSVQEMNVKTETIVQKVQNLETEKSAFSERSEYLHMRVKEMENAESDLLQKLKSHENMELSLQTRISELEMFAANAQARVMDLEGYNNELNQQLHQAMEDNSSFMHHIAQLQYTANDLEREVLILQESEKRLKEELETLRKHEQNLQQTLHEFQIKAIESAGQIEEFEKRDVLLKERLSKLQRNENTLKYRIQELEYNSGQGPVELTAVQKEKLPRKLEDCQRRIIALQVQNNELQSRLQQYQSVSVNRALVQIPAKEYRLLQAKASLLEQTEFHVDETEQLNTHLRQTVQQLREGKDISGHEVELEVLRKRLEQSNKTIKMLQDHISDGQWNSQGYTDPRAPENGLVPGVEAGIPSPRGYDAQSEGSVEEEILEKTRTVGAQSSRTDITTAPERNPISRNRGQREDSHWRDMESHQPEVHGHGSEVMNSRGGKNWINVGKATSLYATKPTKSHHNLEEELELGVNLMSETDSQVFTRNDNDSSPVSPYQLGQGQTLVRDYVGSSVGAEAPHLPHMGPHRGLVRSMDNFGDPHFMPNGFVLNSGYTDTDREVLLQQSRGQKGGNSHIKASRASASFTETVADSGRGTGQVSPGQSLREKIVQIERQLQVRESDSGTDNPETDMLSWKSKLNESNSRLELTEKENKHIKDQINKLERDLESKTRQYMILETFLSKVERILEDCKNTPNMSDVAQRIDNEVSRIRMELVEAGHRPEDILKDLPALQTELSRKERELTAKHNEVDSLTRELRHWQQECRAIEDMRSNALDSLRGFELEITDLQHADKELKELKDEYNLLRGQIDDMEMTKQMALANVGPIKNRIAHLQQKCNEKDEMIRRLVHELRRLKAGAKPSPLLEELCRLEIPEGPDLSHNQNSRKSSSSSLNDSCEHLACMSDTELVRDSGTRHPHRPRSADYFHHNPRHAVRHLNGTPMHLSPIHRNLIASNSAGAILTNGHGYMPGSPVGVISGQQFIAILDYEPALFSRSGRQRLELPLKEGDVVTITGPLDQHGYYEAEHNGHIGLVPANYLQPVNQPSIRNRPQSVPQFLDTSPEKIVQMYSQLQQVHRPYLHGITSPLPHPPLMNGHHPSEMVPPQSPVGSREPSMGGTSRPTKRQILQGPPAMPDNFHVEKIISNSSLMLSWRPPILDELGCSNNAKVIGYRIFMNGKIYQQPASPHLAKTVVENVDVHSHHRFGIQTLSSEGLVSDLYEIMYEGVEEEESSESITNDEGDNERDLRKVLDPNAYITGPKRTFMGLYDYDPSKHSPQDYTEWELSFKAGDVILVYGNERPDGFYHGEINSKRGLVPASFMEEIPQAPPRSKKANMKGKKVDKDGKSTEEVQKKR</sequence>
<keyword evidence="3" id="KW-0677">Repeat</keyword>
<feature type="region of interest" description="Disordered" evidence="6">
    <location>
        <begin position="3633"/>
        <end position="3664"/>
    </location>
</feature>
<dbReference type="PANTHER" id="PTHR14234">
    <property type="entry name" value="RIM BINDING PROTEIN-RELATED"/>
    <property type="match status" value="1"/>
</dbReference>
<accession>A0AAE0VWE5</accession>
<dbReference type="SMART" id="SM00326">
    <property type="entry name" value="SH3"/>
    <property type="match status" value="2"/>
</dbReference>
<feature type="compositionally biased region" description="Polar residues" evidence="6">
    <location>
        <begin position="1850"/>
        <end position="1867"/>
    </location>
</feature>
<protein>
    <submittedName>
        <fullName evidence="9">Uncharacterized protein</fullName>
    </submittedName>
</protein>
<feature type="region of interest" description="Disordered" evidence="6">
    <location>
        <begin position="1724"/>
        <end position="1752"/>
    </location>
</feature>
<feature type="coiled-coil region" evidence="5">
    <location>
        <begin position="2597"/>
        <end position="2647"/>
    </location>
</feature>
<dbReference type="Pfam" id="PF07653">
    <property type="entry name" value="SH3_2"/>
    <property type="match status" value="2"/>
</dbReference>
<evidence type="ECO:0000256" key="4">
    <source>
        <dbReference type="PROSITE-ProRule" id="PRU00192"/>
    </source>
</evidence>
<proteinExistence type="inferred from homology"/>
<feature type="region of interest" description="Disordered" evidence="6">
    <location>
        <begin position="3186"/>
        <end position="3206"/>
    </location>
</feature>
<evidence type="ECO:0000313" key="10">
    <source>
        <dbReference type="Proteomes" id="UP001195483"/>
    </source>
</evidence>
<dbReference type="Pfam" id="PF25523">
    <property type="entry name" value="Ig_RIMBP2"/>
    <property type="match status" value="1"/>
</dbReference>
<dbReference type="Proteomes" id="UP001195483">
    <property type="component" value="Unassembled WGS sequence"/>
</dbReference>
<keyword evidence="5" id="KW-0175">Coiled coil</keyword>
<feature type="compositionally biased region" description="Basic and acidic residues" evidence="6">
    <location>
        <begin position="3648"/>
        <end position="3664"/>
    </location>
</feature>
<dbReference type="Pfam" id="PF16034">
    <property type="entry name" value="JAKMIP_CC3"/>
    <property type="match status" value="1"/>
</dbReference>
<dbReference type="GO" id="GO:0007274">
    <property type="term" value="P:neuromuscular synaptic transmission"/>
    <property type="evidence" value="ECO:0007669"/>
    <property type="project" value="TreeGrafter"/>
</dbReference>
<feature type="region of interest" description="Disordered" evidence="6">
    <location>
        <begin position="2878"/>
        <end position="2917"/>
    </location>
</feature>
<evidence type="ECO:0000256" key="5">
    <source>
        <dbReference type="SAM" id="Coils"/>
    </source>
</evidence>
<name>A0AAE0VWE5_9BIVA</name>
<dbReference type="PROSITE" id="PS50853">
    <property type="entry name" value="FN3"/>
    <property type="match status" value="1"/>
</dbReference>
<feature type="compositionally biased region" description="Basic and acidic residues" evidence="6">
    <location>
        <begin position="2724"/>
        <end position="2745"/>
    </location>
</feature>
<feature type="region of interest" description="Disordered" evidence="6">
    <location>
        <begin position="3400"/>
        <end position="3442"/>
    </location>
</feature>
<dbReference type="SUPFAM" id="SSF57997">
    <property type="entry name" value="Tropomyosin"/>
    <property type="match status" value="1"/>
</dbReference>
<feature type="compositionally biased region" description="Polar residues" evidence="6">
    <location>
        <begin position="1727"/>
        <end position="1752"/>
    </location>
</feature>
<feature type="domain" description="Fibronectin type-III" evidence="8">
    <location>
        <begin position="3443"/>
        <end position="3539"/>
    </location>
</feature>
<dbReference type="InterPro" id="IPR040325">
    <property type="entry name" value="RIMBP1/2/3"/>
</dbReference>
<keyword evidence="2 4" id="KW-0728">SH3 domain</keyword>
<feature type="coiled-coil region" evidence="5">
    <location>
        <begin position="350"/>
        <end position="419"/>
    </location>
</feature>
<reference evidence="9" key="3">
    <citation type="submission" date="2023-05" db="EMBL/GenBank/DDBJ databases">
        <authorList>
            <person name="Smith C.H."/>
        </authorList>
    </citation>
    <scope>NUCLEOTIDE SEQUENCE</scope>
    <source>
        <strain evidence="9">CHS0354</strain>
        <tissue evidence="9">Mantle</tissue>
    </source>
</reference>
<feature type="coiled-coil region" evidence="5">
    <location>
        <begin position="2166"/>
        <end position="2566"/>
    </location>
</feature>
<dbReference type="PROSITE" id="PS50002">
    <property type="entry name" value="SH3"/>
    <property type="match status" value="2"/>
</dbReference>
<feature type="coiled-coil region" evidence="5">
    <location>
        <begin position="777"/>
        <end position="954"/>
    </location>
</feature>
<feature type="compositionally biased region" description="Low complexity" evidence="6">
    <location>
        <begin position="3191"/>
        <end position="3206"/>
    </location>
</feature>